<dbReference type="OrthoDB" id="9778052at2"/>
<sequence>MKTVLVTGATGFIASHLILKLLDAGYAVRGTARSASKAERLNEVLSNYAGKPVNIQVVAADLSKDDGWAEAVEGCAYVQHVASPFPEVQPKNDDELIRPARDGALRVLKAAKAAGVERVVMTSSMAAIGYGWGDQRPAKFDESHWSNADNISDNTAYTRSKTIAERAAWDYIDAEGKGLELAVINPVAVLGPAMSEDVSSSLQLISQPLEGKLPAYPKLSFGIVDVRDVAEAHLRAMTSAEAAGKRFIVGDRVMWMEEVGAVLREAYPDRKIPKGVLPNWLVRLLSFANPPLKQILPELGQERDFSNDRLKQVLGITPIPAEDAIRASADSLIRLGAV</sequence>
<evidence type="ECO:0000313" key="4">
    <source>
        <dbReference type="EMBL" id="RIJ30246.1"/>
    </source>
</evidence>
<evidence type="ECO:0000313" key="5">
    <source>
        <dbReference type="Proteomes" id="UP000266385"/>
    </source>
</evidence>
<dbReference type="Gene3D" id="3.40.50.720">
    <property type="entry name" value="NAD(P)-binding Rossmann-like Domain"/>
    <property type="match status" value="1"/>
</dbReference>
<protein>
    <submittedName>
        <fullName evidence="4">Aldehyde reductase</fullName>
    </submittedName>
</protein>
<dbReference type="CDD" id="cd05227">
    <property type="entry name" value="AR_SDR_e"/>
    <property type="match status" value="1"/>
</dbReference>
<organism evidence="4 5">
    <name type="scientific">Henriciella mobilis</name>
    <dbReference type="NCBI Taxonomy" id="2305467"/>
    <lineage>
        <taxon>Bacteria</taxon>
        <taxon>Pseudomonadati</taxon>
        <taxon>Pseudomonadota</taxon>
        <taxon>Alphaproteobacteria</taxon>
        <taxon>Hyphomonadales</taxon>
        <taxon>Hyphomonadaceae</taxon>
        <taxon>Henriciella</taxon>
    </lineage>
</organism>
<dbReference type="SUPFAM" id="SSF51735">
    <property type="entry name" value="NAD(P)-binding Rossmann-fold domains"/>
    <property type="match status" value="1"/>
</dbReference>
<comment type="caution">
    <text evidence="4">The sequence shown here is derived from an EMBL/GenBank/DDBJ whole genome shotgun (WGS) entry which is preliminary data.</text>
</comment>
<reference evidence="4 5" key="1">
    <citation type="submission" date="2018-08" db="EMBL/GenBank/DDBJ databases">
        <title>Henriciella mobilis sp. nov., isolated from seawater.</title>
        <authorList>
            <person name="Cheng H."/>
            <person name="Wu Y.-H."/>
            <person name="Xu X.-W."/>
            <person name="Guo L.-L."/>
        </authorList>
    </citation>
    <scope>NUCLEOTIDE SEQUENCE [LARGE SCALE GENOMIC DNA]</scope>
    <source>
        <strain evidence="4 5">JN25</strain>
    </source>
</reference>
<dbReference type="GO" id="GO:0016616">
    <property type="term" value="F:oxidoreductase activity, acting on the CH-OH group of donors, NAD or NADP as acceptor"/>
    <property type="evidence" value="ECO:0007669"/>
    <property type="project" value="TreeGrafter"/>
</dbReference>
<dbReference type="RefSeq" id="WP_119375566.1">
    <property type="nucleotide sequence ID" value="NZ_QWFX01000006.1"/>
</dbReference>
<dbReference type="AlphaFoldDB" id="A0A399RFA6"/>
<dbReference type="InterPro" id="IPR050425">
    <property type="entry name" value="NAD(P)_dehydrat-like"/>
</dbReference>
<dbReference type="InterPro" id="IPR001509">
    <property type="entry name" value="Epimerase_deHydtase"/>
</dbReference>
<dbReference type="EMBL" id="QWFX01000006">
    <property type="protein sequence ID" value="RIJ30246.1"/>
    <property type="molecule type" value="Genomic_DNA"/>
</dbReference>
<proteinExistence type="inferred from homology"/>
<keyword evidence="5" id="KW-1185">Reference proteome</keyword>
<gene>
    <name evidence="4" type="ORF">D1223_06255</name>
</gene>
<name>A0A399RFA6_9PROT</name>
<comment type="similarity">
    <text evidence="2">Belongs to the NAD(P)-dependent epimerase/dehydratase family. Dihydroflavonol-4-reductase subfamily.</text>
</comment>
<dbReference type="Pfam" id="PF01370">
    <property type="entry name" value="Epimerase"/>
    <property type="match status" value="1"/>
</dbReference>
<dbReference type="PANTHER" id="PTHR10366">
    <property type="entry name" value="NAD DEPENDENT EPIMERASE/DEHYDRATASE"/>
    <property type="match status" value="1"/>
</dbReference>
<evidence type="ECO:0000259" key="3">
    <source>
        <dbReference type="Pfam" id="PF01370"/>
    </source>
</evidence>
<keyword evidence="1" id="KW-0560">Oxidoreductase</keyword>
<evidence type="ECO:0000256" key="1">
    <source>
        <dbReference type="ARBA" id="ARBA00023002"/>
    </source>
</evidence>
<dbReference type="Proteomes" id="UP000266385">
    <property type="component" value="Unassembled WGS sequence"/>
</dbReference>
<dbReference type="FunFam" id="3.40.50.720:FF:000336">
    <property type="entry name" value="Aldehyde reductase"/>
    <property type="match status" value="1"/>
</dbReference>
<accession>A0A399RFA6</accession>
<feature type="domain" description="NAD-dependent epimerase/dehydratase" evidence="3">
    <location>
        <begin position="4"/>
        <end position="250"/>
    </location>
</feature>
<dbReference type="InterPro" id="IPR036291">
    <property type="entry name" value="NAD(P)-bd_dom_sf"/>
</dbReference>
<evidence type="ECO:0000256" key="2">
    <source>
        <dbReference type="ARBA" id="ARBA00023445"/>
    </source>
</evidence>
<dbReference type="PANTHER" id="PTHR10366:SF564">
    <property type="entry name" value="STEROL-4-ALPHA-CARBOXYLATE 3-DEHYDROGENASE, DECARBOXYLATING"/>
    <property type="match status" value="1"/>
</dbReference>